<feature type="domain" description="Glycosyl transferase family 3 N-terminal" evidence="6">
    <location>
        <begin position="4"/>
        <end position="66"/>
    </location>
</feature>
<dbReference type="InterPro" id="IPR000312">
    <property type="entry name" value="Glycosyl_Trfase_fam3"/>
</dbReference>
<dbReference type="GO" id="GO:0004048">
    <property type="term" value="F:anthranilate phosphoribosyltransferase activity"/>
    <property type="evidence" value="ECO:0007669"/>
    <property type="project" value="UniProtKB-EC"/>
</dbReference>
<dbReference type="InterPro" id="IPR017459">
    <property type="entry name" value="Glycosyl_Trfase_fam3_N_dom"/>
</dbReference>
<feature type="binding site" evidence="4">
    <location>
        <position position="93"/>
    </location>
    <ligand>
        <name>Mg(2+)</name>
        <dbReference type="ChEBI" id="CHEBI:18420"/>
        <label>1</label>
    </ligand>
</feature>
<dbReference type="EMBL" id="CP136864">
    <property type="protein sequence ID" value="WOJ92989.1"/>
    <property type="molecule type" value="Genomic_DNA"/>
</dbReference>
<dbReference type="Proteomes" id="UP001626537">
    <property type="component" value="Chromosome"/>
</dbReference>
<feature type="binding site" evidence="4">
    <location>
        <position position="81"/>
    </location>
    <ligand>
        <name>5-phospho-alpha-D-ribose 1-diphosphate</name>
        <dbReference type="ChEBI" id="CHEBI:58017"/>
    </ligand>
</feature>
<protein>
    <recommendedName>
        <fullName evidence="4">Anthranilate phosphoribosyltransferase</fullName>
        <ecNumber evidence="4">2.4.2.18</ecNumber>
    </recommendedName>
</protein>
<evidence type="ECO:0000256" key="4">
    <source>
        <dbReference type="HAMAP-Rule" id="MF_00211"/>
    </source>
</evidence>
<evidence type="ECO:0000259" key="5">
    <source>
        <dbReference type="Pfam" id="PF00591"/>
    </source>
</evidence>
<feature type="binding site" evidence="4">
    <location>
        <position position="81"/>
    </location>
    <ligand>
        <name>anthranilate</name>
        <dbReference type="ChEBI" id="CHEBI:16567"/>
        <label>1</label>
    </ligand>
</feature>
<dbReference type="PANTHER" id="PTHR43285">
    <property type="entry name" value="ANTHRANILATE PHOSPHORIBOSYLTRANSFERASE"/>
    <property type="match status" value="1"/>
</dbReference>
<keyword evidence="1 4" id="KW-0328">Glycosyltransferase</keyword>
<keyword evidence="4" id="KW-0028">Amino-acid biosynthesis</keyword>
<keyword evidence="3 4" id="KW-0822">Tryptophan biosynthesis</keyword>
<comment type="similarity">
    <text evidence="4">Belongs to the anthranilate phosphoribosyltransferase family.</text>
</comment>
<dbReference type="PANTHER" id="PTHR43285:SF2">
    <property type="entry name" value="ANTHRANILATE PHOSPHORIBOSYLTRANSFERASE"/>
    <property type="match status" value="1"/>
</dbReference>
<dbReference type="SUPFAM" id="SSF52418">
    <property type="entry name" value="Nucleoside phosphorylase/phosphoribosyltransferase catalytic domain"/>
    <property type="match status" value="1"/>
</dbReference>
<accession>A0ABZ0I2Z9</accession>
<keyword evidence="4" id="KW-0057">Aromatic amino acid biosynthesis</keyword>
<comment type="function">
    <text evidence="4">Catalyzes the transfer of the phosphoribosyl group of 5-phosphorylribose-1-pyrophosphate (PRPP) to anthranilate to yield N-(5'-phosphoribosyl)-anthranilate (PRA).</text>
</comment>
<feature type="domain" description="Glycosyl transferase family 3" evidence="5">
    <location>
        <begin position="76"/>
        <end position="332"/>
    </location>
</feature>
<comment type="pathway">
    <text evidence="4">Amino-acid biosynthesis; L-tryptophan biosynthesis; L-tryptophan from chorismate: step 2/5.</text>
</comment>
<dbReference type="Pfam" id="PF02885">
    <property type="entry name" value="Glycos_trans_3N"/>
    <property type="match status" value="1"/>
</dbReference>
<comment type="catalytic activity">
    <reaction evidence="4">
        <text>N-(5-phospho-beta-D-ribosyl)anthranilate + diphosphate = 5-phospho-alpha-D-ribose 1-diphosphate + anthranilate</text>
        <dbReference type="Rhea" id="RHEA:11768"/>
        <dbReference type="ChEBI" id="CHEBI:16567"/>
        <dbReference type="ChEBI" id="CHEBI:18277"/>
        <dbReference type="ChEBI" id="CHEBI:33019"/>
        <dbReference type="ChEBI" id="CHEBI:58017"/>
        <dbReference type="EC" id="2.4.2.18"/>
    </reaction>
</comment>
<keyword evidence="2 4" id="KW-0808">Transferase</keyword>
<dbReference type="EC" id="2.4.2.18" evidence="4"/>
<feature type="binding site" evidence="4">
    <location>
        <position position="112"/>
    </location>
    <ligand>
        <name>anthranilate</name>
        <dbReference type="ChEBI" id="CHEBI:16567"/>
        <label>1</label>
    </ligand>
</feature>
<feature type="binding site" evidence="4">
    <location>
        <begin position="109"/>
        <end position="117"/>
    </location>
    <ligand>
        <name>5-phospho-alpha-D-ribose 1-diphosphate</name>
        <dbReference type="ChEBI" id="CHEBI:58017"/>
    </ligand>
</feature>
<dbReference type="Gene3D" id="3.40.1030.10">
    <property type="entry name" value="Nucleoside phosphorylase/phosphoribosyltransferase catalytic domain"/>
    <property type="match status" value="1"/>
</dbReference>
<dbReference type="RefSeq" id="WP_407347648.1">
    <property type="nucleotide sequence ID" value="NZ_CP136864.1"/>
</dbReference>
<comment type="caution">
    <text evidence="4">Lacks conserved residue(s) required for the propagation of feature annotation.</text>
</comment>
<sequence>MDIQQALARVAEQEDLSQDEMASVMRQIMSGDATDAQIGALLMALRMKGETIDEIAGAAGVMRDLATPVSVHGDYLVDLVGTGGDGANLFNVSTAACFVVAAAGARVAKHGNRSVSSTSGSSDVLEALGVPLDLSPEQVARAIDDVGLGFMFAPAHHSAMRYAIGPRRELGLRTLFNLLGPLTNPAGVKRQLLGVYSEALCEPLAYALKALGSEHAMVVHSEDGLDEISIAAPTKVAELRDGKVTCYTISPEDFGLAAVDLSGLSVSSAQASAKLIRAALSGRSAEDADTNPDKARQIIAMNAGATIYVSGIASSLADGVALAEDLLSTGQAAEKLKAFVDMTQLMREGKSA</sequence>
<dbReference type="InterPro" id="IPR036320">
    <property type="entry name" value="Glycosyl_Trfase_fam3_N_dom_sf"/>
</dbReference>
<feature type="binding site" evidence="4">
    <location>
        <position position="121"/>
    </location>
    <ligand>
        <name>5-phospho-alpha-D-ribose 1-diphosphate</name>
        <dbReference type="ChEBI" id="CHEBI:58017"/>
    </ligand>
</feature>
<keyword evidence="4" id="KW-0479">Metal-binding</keyword>
<name>A0ABZ0I2Z9_9GAMM</name>
<feature type="binding site" evidence="4">
    <location>
        <position position="227"/>
    </location>
    <ligand>
        <name>Mg(2+)</name>
        <dbReference type="ChEBI" id="CHEBI:18420"/>
        <label>2</label>
    </ligand>
</feature>
<evidence type="ECO:0000256" key="1">
    <source>
        <dbReference type="ARBA" id="ARBA00022676"/>
    </source>
</evidence>
<evidence type="ECO:0000256" key="2">
    <source>
        <dbReference type="ARBA" id="ARBA00022679"/>
    </source>
</evidence>
<feature type="binding site" evidence="4">
    <location>
        <position position="227"/>
    </location>
    <ligand>
        <name>Mg(2+)</name>
        <dbReference type="ChEBI" id="CHEBI:18420"/>
        <label>1</label>
    </ligand>
</feature>
<comment type="cofactor">
    <cofactor evidence="4">
        <name>Mg(2+)</name>
        <dbReference type="ChEBI" id="CHEBI:18420"/>
    </cofactor>
    <text evidence="4">Binds 2 magnesium ions per monomer.</text>
</comment>
<gene>
    <name evidence="4 7" type="primary">trpD</name>
    <name evidence="7" type="ORF">R0135_14530</name>
</gene>
<feature type="binding site" evidence="4">
    <location>
        <begin position="84"/>
        <end position="85"/>
    </location>
    <ligand>
        <name>5-phospho-alpha-D-ribose 1-diphosphate</name>
        <dbReference type="ChEBI" id="CHEBI:58017"/>
    </ligand>
</feature>
<comment type="subunit">
    <text evidence="4">Homodimer.</text>
</comment>
<dbReference type="InterPro" id="IPR005940">
    <property type="entry name" value="Anthranilate_Pribosyl_Tfrase"/>
</dbReference>
<reference evidence="7 8" key="1">
    <citation type="submission" date="2023-10" db="EMBL/GenBank/DDBJ databases">
        <title>Two novel species belonging to the OM43/NOR5 clade.</title>
        <authorList>
            <person name="Park M."/>
        </authorList>
    </citation>
    <scope>NUCLEOTIDE SEQUENCE [LARGE SCALE GENOMIC DNA]</scope>
    <source>
        <strain evidence="7 8">IMCC43200</strain>
    </source>
</reference>
<dbReference type="Gene3D" id="1.20.970.10">
    <property type="entry name" value="Transferase, Pyrimidine Nucleoside Phosphorylase, Chain C"/>
    <property type="match status" value="1"/>
</dbReference>
<feature type="binding site" evidence="4">
    <location>
        <begin position="91"/>
        <end position="94"/>
    </location>
    <ligand>
        <name>5-phospho-alpha-D-ribose 1-diphosphate</name>
        <dbReference type="ChEBI" id="CHEBI:58017"/>
    </ligand>
</feature>
<proteinExistence type="inferred from homology"/>
<keyword evidence="8" id="KW-1185">Reference proteome</keyword>
<dbReference type="InterPro" id="IPR035902">
    <property type="entry name" value="Nuc_phospho_transferase"/>
</dbReference>
<dbReference type="SUPFAM" id="SSF47648">
    <property type="entry name" value="Nucleoside phosphorylase/phosphoribosyltransferase N-terminal domain"/>
    <property type="match status" value="1"/>
</dbReference>
<feature type="binding site" evidence="4">
    <location>
        <position position="226"/>
    </location>
    <ligand>
        <name>Mg(2+)</name>
        <dbReference type="ChEBI" id="CHEBI:18420"/>
        <label>2</label>
    </ligand>
</feature>
<feature type="binding site" evidence="4">
    <location>
        <position position="167"/>
    </location>
    <ligand>
        <name>anthranilate</name>
        <dbReference type="ChEBI" id="CHEBI:16567"/>
        <label>2</label>
    </ligand>
</feature>
<evidence type="ECO:0000313" key="8">
    <source>
        <dbReference type="Proteomes" id="UP001626537"/>
    </source>
</evidence>
<dbReference type="HAMAP" id="MF_00211">
    <property type="entry name" value="TrpD"/>
    <property type="match status" value="1"/>
</dbReference>
<evidence type="ECO:0000256" key="3">
    <source>
        <dbReference type="ARBA" id="ARBA00022822"/>
    </source>
</evidence>
<organism evidence="7 8">
    <name type="scientific">Congregibacter variabilis</name>
    <dbReference type="NCBI Taxonomy" id="3081200"/>
    <lineage>
        <taxon>Bacteria</taxon>
        <taxon>Pseudomonadati</taxon>
        <taxon>Pseudomonadota</taxon>
        <taxon>Gammaproteobacteria</taxon>
        <taxon>Cellvibrionales</taxon>
        <taxon>Halieaceae</taxon>
        <taxon>Congregibacter</taxon>
    </lineage>
</organism>
<keyword evidence="4" id="KW-0460">Magnesium</keyword>
<dbReference type="Pfam" id="PF00591">
    <property type="entry name" value="Glycos_transf_3"/>
    <property type="match status" value="1"/>
</dbReference>
<evidence type="ECO:0000259" key="6">
    <source>
        <dbReference type="Pfam" id="PF02885"/>
    </source>
</evidence>
<dbReference type="NCBIfam" id="TIGR01245">
    <property type="entry name" value="trpD"/>
    <property type="match status" value="1"/>
</dbReference>
<evidence type="ECO:0000313" key="7">
    <source>
        <dbReference type="EMBL" id="WOJ92989.1"/>
    </source>
</evidence>